<organism evidence="4 5">
    <name type="scientific">Leptothoe kymatousa TAU-MAC 1615</name>
    <dbReference type="NCBI Taxonomy" id="2364775"/>
    <lineage>
        <taxon>Bacteria</taxon>
        <taxon>Bacillati</taxon>
        <taxon>Cyanobacteriota</taxon>
        <taxon>Cyanophyceae</taxon>
        <taxon>Nodosilineales</taxon>
        <taxon>Cymatolegaceae</taxon>
        <taxon>Leptothoe</taxon>
        <taxon>Leptothoe kymatousa</taxon>
    </lineage>
</organism>
<evidence type="ECO:0000313" key="5">
    <source>
        <dbReference type="Proteomes" id="UP001196661"/>
    </source>
</evidence>
<keyword evidence="5" id="KW-1185">Reference proteome</keyword>
<dbReference type="EC" id="4.-.-.-" evidence="3"/>
<evidence type="ECO:0000256" key="1">
    <source>
        <dbReference type="ARBA" id="ARBA00008206"/>
    </source>
</evidence>
<evidence type="ECO:0000256" key="3">
    <source>
        <dbReference type="HAMAP-Rule" id="MF_01460"/>
    </source>
</evidence>
<accession>A0ABS5XZ14</accession>
<comment type="similarity">
    <text evidence="1 3">Belongs to the CpcT/CpeT biliprotein lyase family.</text>
</comment>
<gene>
    <name evidence="3" type="primary">cpcT</name>
    <name evidence="4" type="ORF">IXB28_01415</name>
</gene>
<dbReference type="Gene3D" id="2.40.128.590">
    <property type="entry name" value="CpcT/CpeT domain"/>
    <property type="match status" value="1"/>
</dbReference>
<dbReference type="Proteomes" id="UP001196661">
    <property type="component" value="Unassembled WGS sequence"/>
</dbReference>
<evidence type="ECO:0000256" key="2">
    <source>
        <dbReference type="ARBA" id="ARBA00023239"/>
    </source>
</evidence>
<dbReference type="InterPro" id="IPR010404">
    <property type="entry name" value="CpcT/CpeT"/>
</dbReference>
<dbReference type="GO" id="GO:0016829">
    <property type="term" value="F:lyase activity"/>
    <property type="evidence" value="ECO:0007669"/>
    <property type="project" value="UniProtKB-KW"/>
</dbReference>
<dbReference type="HAMAP" id="MF_01460">
    <property type="entry name" value="Chrphore_lyase_CpxT"/>
    <property type="match status" value="1"/>
</dbReference>
<dbReference type="PANTHER" id="PTHR35137:SF1">
    <property type="entry name" value="CHROMOPHORE LYASE CRL, CHLOROPLASTIC"/>
    <property type="match status" value="1"/>
</dbReference>
<name>A0ABS5XZ14_9CYAN</name>
<dbReference type="Pfam" id="PF06206">
    <property type="entry name" value="CpeT"/>
    <property type="match status" value="1"/>
</dbReference>
<comment type="caution">
    <text evidence="4">The sequence shown here is derived from an EMBL/GenBank/DDBJ whole genome shotgun (WGS) entry which is preliminary data.</text>
</comment>
<comment type="function">
    <text evidence="3">Covalently attaches a chromophore to Cys residue(s) of phycobiliproteins.</text>
</comment>
<dbReference type="CDD" id="cd16338">
    <property type="entry name" value="CpcT"/>
    <property type="match status" value="1"/>
</dbReference>
<dbReference type="EMBL" id="JADOER010000002">
    <property type="protein sequence ID" value="MBT9310850.1"/>
    <property type="molecule type" value="Genomic_DNA"/>
</dbReference>
<sequence length="197" mass="22421">MSHPTDVSTLLKWMAADFSNQEQAIENPPFFAHIRVCMRPLPANFLAGACLYLEQAYDFMLGQPYRVRVLHFLPKEDHILLENYKFADQEAVVGAGRDSAKLATLSSAQLEKMPGCDMTVRWSGHSFIGKVVPGKHCLVERKGKMSYLDNEFEITDDKLISYDRGRDLETDELLWGSIAGPFEFVKRQRFDNEVVVS</sequence>
<reference evidence="4 5" key="1">
    <citation type="journal article" date="2021" name="Mar. Drugs">
        <title>Genome Reduction and Secondary Metabolism of the Marine Sponge-Associated Cyanobacterium Leptothoe.</title>
        <authorList>
            <person name="Konstantinou D."/>
            <person name="Popin R.V."/>
            <person name="Fewer D.P."/>
            <person name="Sivonen K."/>
            <person name="Gkelis S."/>
        </authorList>
    </citation>
    <scope>NUCLEOTIDE SEQUENCE [LARGE SCALE GENOMIC DNA]</scope>
    <source>
        <strain evidence="4 5">TAU-MAC 1615</strain>
    </source>
</reference>
<proteinExistence type="inferred from homology"/>
<keyword evidence="2 3" id="KW-0456">Lyase</keyword>
<dbReference type="PANTHER" id="PTHR35137">
    <property type="entry name" value="CHROMOPHORE LYASE CRL, CHLOROPLASTIC"/>
    <property type="match status" value="1"/>
</dbReference>
<dbReference type="RefSeq" id="WP_215616749.1">
    <property type="nucleotide sequence ID" value="NZ_JADOER010000002.1"/>
</dbReference>
<protein>
    <recommendedName>
        <fullName evidence="3">Chromophore lyase CpcT/CpeT</fullName>
        <ecNumber evidence="3">4.-.-.-</ecNumber>
    </recommendedName>
</protein>
<evidence type="ECO:0000313" key="4">
    <source>
        <dbReference type="EMBL" id="MBT9310850.1"/>
    </source>
</evidence>
<dbReference type="InterPro" id="IPR038672">
    <property type="entry name" value="CpcT/CpeT_sf"/>
</dbReference>